<sequence>MMNKLFSGFTNKTAENLLLDAGAFFKNFIVGTDTFESAVTAGKLLGATKGGGQFSAIPEIRNVEVDGVKGKAEGMQMIDSWEVKMSANIIEITKEVLAAAIGASEIDTTTSEDYDIIKGKTEIELSDYIGNITYVGRKSGSSEPIIIQIYNSFNKNGLTLQTQPKNEAVVALEFEGHFKPEELDKVPFEIFYPKAS</sequence>
<evidence type="ECO:0000313" key="2">
    <source>
        <dbReference type="Proteomes" id="UP000179524"/>
    </source>
</evidence>
<dbReference type="EMBL" id="MLQR01000030">
    <property type="protein sequence ID" value="OIJ12657.1"/>
    <property type="molecule type" value="Genomic_DNA"/>
</dbReference>
<dbReference type="AlphaFoldDB" id="A0A1S2LLU3"/>
<accession>A0A1S2LLU3</accession>
<gene>
    <name evidence="1" type="ORF">BKP37_12705</name>
</gene>
<comment type="caution">
    <text evidence="1">The sequence shown here is derived from an EMBL/GenBank/DDBJ whole genome shotgun (WGS) entry which is preliminary data.</text>
</comment>
<protein>
    <recommendedName>
        <fullName evidence="3">Phage tail protein</fullName>
    </recommendedName>
</protein>
<dbReference type="OrthoDB" id="2041935at2"/>
<keyword evidence="2" id="KW-1185">Reference proteome</keyword>
<proteinExistence type="predicted"/>
<organism evidence="1 2">
    <name type="scientific">Anaerobacillus alkalilacustris</name>
    <dbReference type="NCBI Taxonomy" id="393763"/>
    <lineage>
        <taxon>Bacteria</taxon>
        <taxon>Bacillati</taxon>
        <taxon>Bacillota</taxon>
        <taxon>Bacilli</taxon>
        <taxon>Bacillales</taxon>
        <taxon>Bacillaceae</taxon>
        <taxon>Anaerobacillus</taxon>
    </lineage>
</organism>
<name>A0A1S2LLU3_9BACI</name>
<reference evidence="1 2" key="1">
    <citation type="submission" date="2016-10" db="EMBL/GenBank/DDBJ databases">
        <title>Draft genome sequences of four alkaliphilic bacteria belonging to the Anaerobacillus genus.</title>
        <authorList>
            <person name="Bassil N.M."/>
            <person name="Lloyd J.R."/>
        </authorList>
    </citation>
    <scope>NUCLEOTIDE SEQUENCE [LARGE SCALE GENOMIC DNA]</scope>
    <source>
        <strain evidence="1 2">DSM 18345</strain>
    </source>
</reference>
<evidence type="ECO:0000313" key="1">
    <source>
        <dbReference type="EMBL" id="OIJ12657.1"/>
    </source>
</evidence>
<evidence type="ECO:0008006" key="3">
    <source>
        <dbReference type="Google" id="ProtNLM"/>
    </source>
</evidence>
<dbReference type="Proteomes" id="UP000179524">
    <property type="component" value="Unassembled WGS sequence"/>
</dbReference>